<reference evidence="4" key="1">
    <citation type="submission" date="2017-02" db="UniProtKB">
        <authorList>
            <consortium name="WormBaseParasite"/>
        </authorList>
    </citation>
    <scope>IDENTIFICATION</scope>
</reference>
<evidence type="ECO:0000313" key="4">
    <source>
        <dbReference type="WBParaSite" id="NBR_0001441701-mRNA-1"/>
    </source>
</evidence>
<keyword evidence="3" id="KW-1185">Reference proteome</keyword>
<sequence>MTHVKYAGLKGPGPVTCARKTVVTPDCDLKDVLSTTFDVVILPGGQPGSNTLAASDVVGRVLKAHHDAKKYVAAICAAPIALKSHGIPAATVTSHPSVRAQLEQGGYKYSEDRVVVSDLVVTSRGPGTAFEFALTLVELLVGSDKRKALIDPMLLKL</sequence>
<dbReference type="InterPro" id="IPR006287">
    <property type="entry name" value="DJ-1"/>
</dbReference>
<dbReference type="GO" id="GO:0006979">
    <property type="term" value="P:response to oxidative stress"/>
    <property type="evidence" value="ECO:0007669"/>
    <property type="project" value="TreeGrafter"/>
</dbReference>
<dbReference type="EMBL" id="UYSL01021356">
    <property type="protein sequence ID" value="VDL78007.1"/>
    <property type="molecule type" value="Genomic_DNA"/>
</dbReference>
<dbReference type="CDD" id="cd03135">
    <property type="entry name" value="GATase1_DJ-1"/>
    <property type="match status" value="1"/>
</dbReference>
<dbReference type="Proteomes" id="UP000271162">
    <property type="component" value="Unassembled WGS sequence"/>
</dbReference>
<dbReference type="AlphaFoldDB" id="A0A0N4YCW2"/>
<dbReference type="GO" id="GO:0005739">
    <property type="term" value="C:mitochondrion"/>
    <property type="evidence" value="ECO:0007669"/>
    <property type="project" value="TreeGrafter"/>
</dbReference>
<dbReference type="Pfam" id="PF01965">
    <property type="entry name" value="DJ-1_PfpI"/>
    <property type="match status" value="1"/>
</dbReference>
<reference evidence="2 3" key="2">
    <citation type="submission" date="2018-11" db="EMBL/GenBank/DDBJ databases">
        <authorList>
            <consortium name="Pathogen Informatics"/>
        </authorList>
    </citation>
    <scope>NUCLEOTIDE SEQUENCE [LARGE SCALE GENOMIC DNA]</scope>
</reference>
<dbReference type="PANTHER" id="PTHR48094">
    <property type="entry name" value="PROTEIN/NUCLEIC ACID DEGLYCASE DJ-1-RELATED"/>
    <property type="match status" value="1"/>
</dbReference>
<gene>
    <name evidence="2" type="ORF">NBR_LOCUS14418</name>
</gene>
<feature type="domain" description="DJ-1/PfpI" evidence="1">
    <location>
        <begin position="3"/>
        <end position="138"/>
    </location>
</feature>
<dbReference type="NCBIfam" id="TIGR01383">
    <property type="entry name" value="not_thiJ"/>
    <property type="match status" value="1"/>
</dbReference>
<evidence type="ECO:0000313" key="2">
    <source>
        <dbReference type="EMBL" id="VDL78007.1"/>
    </source>
</evidence>
<evidence type="ECO:0000259" key="1">
    <source>
        <dbReference type="Pfam" id="PF01965"/>
    </source>
</evidence>
<dbReference type="SUPFAM" id="SSF52317">
    <property type="entry name" value="Class I glutamine amidotransferase-like"/>
    <property type="match status" value="1"/>
</dbReference>
<dbReference type="Gene3D" id="3.40.50.880">
    <property type="match status" value="1"/>
</dbReference>
<dbReference type="GO" id="GO:1903189">
    <property type="term" value="P:glyoxal metabolic process"/>
    <property type="evidence" value="ECO:0007669"/>
    <property type="project" value="TreeGrafter"/>
</dbReference>
<dbReference type="STRING" id="27835.A0A0N4YCW2"/>
<protein>
    <submittedName>
        <fullName evidence="4">Protein DJ-1 (inferred by orthology to a human protein)</fullName>
    </submittedName>
</protein>
<dbReference type="GO" id="GO:0046295">
    <property type="term" value="P:glycolate biosynthetic process"/>
    <property type="evidence" value="ECO:0007669"/>
    <property type="project" value="TreeGrafter"/>
</dbReference>
<organism evidence="4">
    <name type="scientific">Nippostrongylus brasiliensis</name>
    <name type="common">Rat hookworm</name>
    <dbReference type="NCBI Taxonomy" id="27835"/>
    <lineage>
        <taxon>Eukaryota</taxon>
        <taxon>Metazoa</taxon>
        <taxon>Ecdysozoa</taxon>
        <taxon>Nematoda</taxon>
        <taxon>Chromadorea</taxon>
        <taxon>Rhabditida</taxon>
        <taxon>Rhabditina</taxon>
        <taxon>Rhabditomorpha</taxon>
        <taxon>Strongyloidea</taxon>
        <taxon>Heligmosomidae</taxon>
        <taxon>Nippostrongylus</taxon>
    </lineage>
</organism>
<accession>A0A0N4YCW2</accession>
<dbReference type="WBParaSite" id="NBR_0001441701-mRNA-1">
    <property type="protein sequence ID" value="NBR_0001441701-mRNA-1"/>
    <property type="gene ID" value="NBR_0001441701"/>
</dbReference>
<dbReference type="OMA" id="AFCAGPT"/>
<dbReference type="InterPro" id="IPR050325">
    <property type="entry name" value="Prot/Nucl_acid_deglycase"/>
</dbReference>
<dbReference type="InterPro" id="IPR029062">
    <property type="entry name" value="Class_I_gatase-like"/>
</dbReference>
<dbReference type="PANTHER" id="PTHR48094:SF12">
    <property type="entry name" value="PARKINSON DISEASE PROTEIN 7 HOMOLOG"/>
    <property type="match status" value="1"/>
</dbReference>
<name>A0A0N4YCW2_NIPBR</name>
<proteinExistence type="predicted"/>
<dbReference type="GO" id="GO:0005634">
    <property type="term" value="C:nucleus"/>
    <property type="evidence" value="ECO:0007669"/>
    <property type="project" value="TreeGrafter"/>
</dbReference>
<evidence type="ECO:0000313" key="3">
    <source>
        <dbReference type="Proteomes" id="UP000271162"/>
    </source>
</evidence>
<dbReference type="InterPro" id="IPR002818">
    <property type="entry name" value="DJ-1/PfpI"/>
</dbReference>